<protein>
    <submittedName>
        <fullName evidence="1">Uncharacterized protein</fullName>
    </submittedName>
</protein>
<comment type="caution">
    <text evidence="1">The sequence shown here is derived from an EMBL/GenBank/DDBJ whole genome shotgun (WGS) entry which is preliminary data.</text>
</comment>
<organism evidence="1 2">
    <name type="scientific">Eretmocerus hayati</name>
    <dbReference type="NCBI Taxonomy" id="131215"/>
    <lineage>
        <taxon>Eukaryota</taxon>
        <taxon>Metazoa</taxon>
        <taxon>Ecdysozoa</taxon>
        <taxon>Arthropoda</taxon>
        <taxon>Hexapoda</taxon>
        <taxon>Insecta</taxon>
        <taxon>Pterygota</taxon>
        <taxon>Neoptera</taxon>
        <taxon>Endopterygota</taxon>
        <taxon>Hymenoptera</taxon>
        <taxon>Apocrita</taxon>
        <taxon>Proctotrupomorpha</taxon>
        <taxon>Chalcidoidea</taxon>
        <taxon>Aphelinidae</taxon>
        <taxon>Aphelininae</taxon>
        <taxon>Eretmocerus</taxon>
    </lineage>
</organism>
<evidence type="ECO:0000313" key="2">
    <source>
        <dbReference type="Proteomes" id="UP001239111"/>
    </source>
</evidence>
<proteinExistence type="predicted"/>
<reference evidence="1" key="1">
    <citation type="submission" date="2023-04" db="EMBL/GenBank/DDBJ databases">
        <title>A chromosome-level genome assembly of the parasitoid wasp Eretmocerus hayati.</title>
        <authorList>
            <person name="Zhong Y."/>
            <person name="Liu S."/>
            <person name="Liu Y."/>
        </authorList>
    </citation>
    <scope>NUCLEOTIDE SEQUENCE</scope>
    <source>
        <strain evidence="1">ZJU_SS_LIU_2023</strain>
    </source>
</reference>
<accession>A0ACC2NUS7</accession>
<keyword evidence="2" id="KW-1185">Reference proteome</keyword>
<name>A0ACC2NUS7_9HYME</name>
<sequence>MEDIDDFFDMEDMDDFPSSEKLHEMFCEQSTSDYIFGLIRWIFHALWYVVILFIMLIALFLLYIVSSAARKLYKLMKKDVKIVQNQVTSLEKIMNDQRRELDILRREILDIKKIKQFNVESHKKEITVKIDSEFKARLDHMEKTSAEVRKKVQTLETHRAENESEAKQILKVNSEWKNKFDQQLTEMKKKLHRFESIQKQCSEQNEKINSEVKQNQETICKINELQSLLDSNHELQKNLDNLKDIVESQAEQSRKDNLELKKKLEQKILDEATRMNCSLGHFSALSEKQAQKSANLVVDLRKQLEVMSQEFSSLKETFQSLGSDDQERNNNDQNKHHNGVIILSRTFQNSRAGCDTT</sequence>
<dbReference type="Proteomes" id="UP001239111">
    <property type="component" value="Chromosome 2"/>
</dbReference>
<gene>
    <name evidence="1" type="ORF">QAD02_010795</name>
</gene>
<dbReference type="EMBL" id="CM056742">
    <property type="protein sequence ID" value="KAJ8675009.1"/>
    <property type="molecule type" value="Genomic_DNA"/>
</dbReference>
<evidence type="ECO:0000313" key="1">
    <source>
        <dbReference type="EMBL" id="KAJ8675009.1"/>
    </source>
</evidence>